<dbReference type="Gene3D" id="3.40.390.10">
    <property type="entry name" value="Collagenase (Catalytic Domain)"/>
    <property type="match status" value="1"/>
</dbReference>
<dbReference type="Proteomes" id="UP000821853">
    <property type="component" value="Unassembled WGS sequence"/>
</dbReference>
<protein>
    <recommendedName>
        <fullName evidence="3">Peptidase M13 C-terminal domain-containing protein</fullName>
    </recommendedName>
</protein>
<evidence type="ECO:0000313" key="2">
    <source>
        <dbReference type="Proteomes" id="UP000821853"/>
    </source>
</evidence>
<proteinExistence type="predicted"/>
<dbReference type="GO" id="GO:0006508">
    <property type="term" value="P:proteolysis"/>
    <property type="evidence" value="ECO:0007669"/>
    <property type="project" value="InterPro"/>
</dbReference>
<comment type="caution">
    <text evidence="1">The sequence shown here is derived from an EMBL/GenBank/DDBJ whole genome shotgun (WGS) entry which is preliminary data.</text>
</comment>
<gene>
    <name evidence="1" type="ORF">HPB48_010951</name>
</gene>
<evidence type="ECO:0000313" key="1">
    <source>
        <dbReference type="EMBL" id="KAH9376753.1"/>
    </source>
</evidence>
<dbReference type="PROSITE" id="PS51885">
    <property type="entry name" value="NEPRILYSIN"/>
    <property type="match status" value="1"/>
</dbReference>
<name>A0A9J6GPZ9_HAELO</name>
<dbReference type="AlphaFoldDB" id="A0A9J6GPZ9"/>
<dbReference type="OrthoDB" id="6484278at2759"/>
<dbReference type="VEuPathDB" id="VectorBase:HLOH_045458"/>
<reference evidence="1 2" key="1">
    <citation type="journal article" date="2020" name="Cell">
        <title>Large-Scale Comparative Analyses of Tick Genomes Elucidate Their Genetic Diversity and Vector Capacities.</title>
        <authorList>
            <consortium name="Tick Genome and Microbiome Consortium (TIGMIC)"/>
            <person name="Jia N."/>
            <person name="Wang J."/>
            <person name="Shi W."/>
            <person name="Du L."/>
            <person name="Sun Y."/>
            <person name="Zhan W."/>
            <person name="Jiang J.F."/>
            <person name="Wang Q."/>
            <person name="Zhang B."/>
            <person name="Ji P."/>
            <person name="Bell-Sakyi L."/>
            <person name="Cui X.M."/>
            <person name="Yuan T.T."/>
            <person name="Jiang B.G."/>
            <person name="Yang W.F."/>
            <person name="Lam T.T."/>
            <person name="Chang Q.C."/>
            <person name="Ding S.J."/>
            <person name="Wang X.J."/>
            <person name="Zhu J.G."/>
            <person name="Ruan X.D."/>
            <person name="Zhao L."/>
            <person name="Wei J.T."/>
            <person name="Ye R.Z."/>
            <person name="Que T.C."/>
            <person name="Du C.H."/>
            <person name="Zhou Y.H."/>
            <person name="Cheng J.X."/>
            <person name="Dai P.F."/>
            <person name="Guo W.B."/>
            <person name="Han X.H."/>
            <person name="Huang E.J."/>
            <person name="Li L.F."/>
            <person name="Wei W."/>
            <person name="Gao Y.C."/>
            <person name="Liu J.Z."/>
            <person name="Shao H.Z."/>
            <person name="Wang X."/>
            <person name="Wang C.C."/>
            <person name="Yang T.C."/>
            <person name="Huo Q.B."/>
            <person name="Li W."/>
            <person name="Chen H.Y."/>
            <person name="Chen S.E."/>
            <person name="Zhou L.G."/>
            <person name="Ni X.B."/>
            <person name="Tian J.H."/>
            <person name="Sheng Y."/>
            <person name="Liu T."/>
            <person name="Pan Y.S."/>
            <person name="Xia L.Y."/>
            <person name="Li J."/>
            <person name="Zhao F."/>
            <person name="Cao W.C."/>
        </authorList>
    </citation>
    <scope>NUCLEOTIDE SEQUENCE [LARGE SCALE GENOMIC DNA]</scope>
    <source>
        <strain evidence="1">HaeL-2018</strain>
    </source>
</reference>
<evidence type="ECO:0008006" key="3">
    <source>
        <dbReference type="Google" id="ProtNLM"/>
    </source>
</evidence>
<dbReference type="InterPro" id="IPR000718">
    <property type="entry name" value="Peptidase_M13"/>
</dbReference>
<keyword evidence="2" id="KW-1185">Reference proteome</keyword>
<dbReference type="InterPro" id="IPR024079">
    <property type="entry name" value="MetalloPept_cat_dom_sf"/>
</dbReference>
<dbReference type="GO" id="GO:0004222">
    <property type="term" value="F:metalloendopeptidase activity"/>
    <property type="evidence" value="ECO:0007669"/>
    <property type="project" value="InterPro"/>
</dbReference>
<sequence length="250" mass="29011">MVELSPYLPNDVERLRDVWYTQFTGMYKANVEHWRVCMHSIDRAVPLYLLYIYSDHLNKSSFKEVVVQFPAGQDAIKQYFGLVQHLRKDMVDAYTSQKARMRQWPGSVFDTDVMYDMQRQTVCYFYDTGKLFPEMVWSEVSAENFRTVVQCFEDKYSAIDDPTNPSHKLKGSNVNESLFEESAAIAPAFKDNCAKANPAYMKHQMHATNQALIKERVNLALKNSHEFSRVFQCDGNKAMNPSHKCPIWSS</sequence>
<accession>A0A9J6GPZ9</accession>
<dbReference type="EMBL" id="JABSTR010000008">
    <property type="protein sequence ID" value="KAH9376753.1"/>
    <property type="molecule type" value="Genomic_DNA"/>
</dbReference>
<organism evidence="1 2">
    <name type="scientific">Haemaphysalis longicornis</name>
    <name type="common">Bush tick</name>
    <dbReference type="NCBI Taxonomy" id="44386"/>
    <lineage>
        <taxon>Eukaryota</taxon>
        <taxon>Metazoa</taxon>
        <taxon>Ecdysozoa</taxon>
        <taxon>Arthropoda</taxon>
        <taxon>Chelicerata</taxon>
        <taxon>Arachnida</taxon>
        <taxon>Acari</taxon>
        <taxon>Parasitiformes</taxon>
        <taxon>Ixodida</taxon>
        <taxon>Ixodoidea</taxon>
        <taxon>Ixodidae</taxon>
        <taxon>Haemaphysalinae</taxon>
        <taxon>Haemaphysalis</taxon>
    </lineage>
</organism>
<dbReference type="SUPFAM" id="SSF55486">
    <property type="entry name" value="Metalloproteases ('zincins'), catalytic domain"/>
    <property type="match status" value="1"/>
</dbReference>